<dbReference type="EMBL" id="MU001503">
    <property type="protein sequence ID" value="KAF2442740.1"/>
    <property type="molecule type" value="Genomic_DNA"/>
</dbReference>
<keyword evidence="2" id="KW-1185">Reference proteome</keyword>
<organism evidence="1 2">
    <name type="scientific">Karstenula rhodostoma CBS 690.94</name>
    <dbReference type="NCBI Taxonomy" id="1392251"/>
    <lineage>
        <taxon>Eukaryota</taxon>
        <taxon>Fungi</taxon>
        <taxon>Dikarya</taxon>
        <taxon>Ascomycota</taxon>
        <taxon>Pezizomycotina</taxon>
        <taxon>Dothideomycetes</taxon>
        <taxon>Pleosporomycetidae</taxon>
        <taxon>Pleosporales</taxon>
        <taxon>Massarineae</taxon>
        <taxon>Didymosphaeriaceae</taxon>
        <taxon>Karstenula</taxon>
    </lineage>
</organism>
<evidence type="ECO:0008006" key="3">
    <source>
        <dbReference type="Google" id="ProtNLM"/>
    </source>
</evidence>
<reference evidence="1" key="1">
    <citation type="journal article" date="2020" name="Stud. Mycol.">
        <title>101 Dothideomycetes genomes: a test case for predicting lifestyles and emergence of pathogens.</title>
        <authorList>
            <person name="Haridas S."/>
            <person name="Albert R."/>
            <person name="Binder M."/>
            <person name="Bloem J."/>
            <person name="Labutti K."/>
            <person name="Salamov A."/>
            <person name="Andreopoulos B."/>
            <person name="Baker S."/>
            <person name="Barry K."/>
            <person name="Bills G."/>
            <person name="Bluhm B."/>
            <person name="Cannon C."/>
            <person name="Castanera R."/>
            <person name="Culley D."/>
            <person name="Daum C."/>
            <person name="Ezra D."/>
            <person name="Gonzalez J."/>
            <person name="Henrissat B."/>
            <person name="Kuo A."/>
            <person name="Liang C."/>
            <person name="Lipzen A."/>
            <person name="Lutzoni F."/>
            <person name="Magnuson J."/>
            <person name="Mondo S."/>
            <person name="Nolan M."/>
            <person name="Ohm R."/>
            <person name="Pangilinan J."/>
            <person name="Park H.-J."/>
            <person name="Ramirez L."/>
            <person name="Alfaro M."/>
            <person name="Sun H."/>
            <person name="Tritt A."/>
            <person name="Yoshinaga Y."/>
            <person name="Zwiers L.-H."/>
            <person name="Turgeon B."/>
            <person name="Goodwin S."/>
            <person name="Spatafora J."/>
            <person name="Crous P."/>
            <person name="Grigoriev I."/>
        </authorList>
    </citation>
    <scope>NUCLEOTIDE SEQUENCE</scope>
    <source>
        <strain evidence="1">CBS 690.94</strain>
    </source>
</reference>
<sequence>MSANAALQHSKDLAKTACERDDTSLIDEAFSNCSGHDGSPDLLQYSYRLAIQNNAEKVLKSLIDKQGLHVHHLPPTAVSGAGRSTPILEVLLAHGWDINWRHVSESGPNAEPFMWHIVGDGDLVAWCLEHGASLSPVRQESLHPNELTRSQLSCRQVLECAAAEGSVATFELLWSKGAPLGWRPLHLAVRAAGLALDRAPGAGEGEAGGRAGKSDKATEAAERMDMVRHLIDVVGVDVNALDHPVGKRKADRLGTPIVYVADLNGLGHLRELTWLLLDRGADPAPGLEEAKEIEHTAFVDDVDAWKAQHPNAGKGWLDMAKAKVFGR</sequence>
<comment type="caution">
    <text evidence="1">The sequence shown here is derived from an EMBL/GenBank/DDBJ whole genome shotgun (WGS) entry which is preliminary data.</text>
</comment>
<dbReference type="InterPro" id="IPR036770">
    <property type="entry name" value="Ankyrin_rpt-contain_sf"/>
</dbReference>
<dbReference type="AlphaFoldDB" id="A0A9P4PEW6"/>
<dbReference type="SUPFAM" id="SSF48403">
    <property type="entry name" value="Ankyrin repeat"/>
    <property type="match status" value="1"/>
</dbReference>
<dbReference type="OrthoDB" id="426293at2759"/>
<dbReference type="Proteomes" id="UP000799764">
    <property type="component" value="Unassembled WGS sequence"/>
</dbReference>
<name>A0A9P4PEW6_9PLEO</name>
<gene>
    <name evidence="1" type="ORF">P171DRAFT_48709</name>
</gene>
<accession>A0A9P4PEW6</accession>
<protein>
    <recommendedName>
        <fullName evidence="3">Ankyrin</fullName>
    </recommendedName>
</protein>
<dbReference type="Gene3D" id="1.25.40.20">
    <property type="entry name" value="Ankyrin repeat-containing domain"/>
    <property type="match status" value="1"/>
</dbReference>
<evidence type="ECO:0000313" key="2">
    <source>
        <dbReference type="Proteomes" id="UP000799764"/>
    </source>
</evidence>
<proteinExistence type="predicted"/>
<evidence type="ECO:0000313" key="1">
    <source>
        <dbReference type="EMBL" id="KAF2442740.1"/>
    </source>
</evidence>